<dbReference type="InterPro" id="IPR050616">
    <property type="entry name" value="CPA3_Na-H_Antiporter_A"/>
</dbReference>
<comment type="subcellular location">
    <subcellularLocation>
        <location evidence="1">Cell membrane</location>
        <topology evidence="1">Multi-pass membrane protein</topology>
    </subcellularLocation>
    <subcellularLocation>
        <location evidence="9">Membrane</location>
        <topology evidence="9">Multi-pass membrane protein</topology>
    </subcellularLocation>
</comment>
<feature type="transmembrane region" description="Helical" evidence="10">
    <location>
        <begin position="752"/>
        <end position="769"/>
    </location>
</feature>
<evidence type="ECO:0000256" key="7">
    <source>
        <dbReference type="ARBA" id="ARBA00023065"/>
    </source>
</evidence>
<keyword evidence="7" id="KW-0406">Ion transport</keyword>
<organism evidence="16 17">
    <name type="scientific">Kytococcus schroeteri</name>
    <dbReference type="NCBI Taxonomy" id="138300"/>
    <lineage>
        <taxon>Bacteria</taxon>
        <taxon>Bacillati</taxon>
        <taxon>Actinomycetota</taxon>
        <taxon>Actinomycetes</taxon>
        <taxon>Micrococcales</taxon>
        <taxon>Kytococcaceae</taxon>
        <taxon>Kytococcus</taxon>
    </lineage>
</organism>
<evidence type="ECO:0000313" key="17">
    <source>
        <dbReference type="Proteomes" id="UP000234206"/>
    </source>
</evidence>
<feature type="transmembrane region" description="Helical" evidence="10">
    <location>
        <begin position="574"/>
        <end position="594"/>
    </location>
</feature>
<proteinExistence type="predicted"/>
<dbReference type="GO" id="GO:0006811">
    <property type="term" value="P:monoatomic ion transport"/>
    <property type="evidence" value="ECO:0007669"/>
    <property type="project" value="UniProtKB-KW"/>
</dbReference>
<feature type="transmembrane region" description="Helical" evidence="10">
    <location>
        <begin position="606"/>
        <end position="623"/>
    </location>
</feature>
<dbReference type="OrthoDB" id="9811798at2"/>
<dbReference type="Pfam" id="PF20501">
    <property type="entry name" value="MbhE"/>
    <property type="match status" value="1"/>
</dbReference>
<evidence type="ECO:0000256" key="4">
    <source>
        <dbReference type="ARBA" id="ARBA00022475"/>
    </source>
</evidence>
<feature type="transmembrane region" description="Helical" evidence="10">
    <location>
        <begin position="364"/>
        <end position="386"/>
    </location>
</feature>
<dbReference type="InterPro" id="IPR001750">
    <property type="entry name" value="ND/Mrp_TM"/>
</dbReference>
<evidence type="ECO:0000259" key="14">
    <source>
        <dbReference type="Pfam" id="PF13244"/>
    </source>
</evidence>
<evidence type="ECO:0000256" key="6">
    <source>
        <dbReference type="ARBA" id="ARBA00022989"/>
    </source>
</evidence>
<dbReference type="InterPro" id="IPR046806">
    <property type="entry name" value="MrpA_C/MbhE"/>
</dbReference>
<comment type="caution">
    <text evidence="16">The sequence shown here is derived from an EMBL/GenBank/DDBJ whole genome shotgun (WGS) entry which is preliminary data.</text>
</comment>
<evidence type="ECO:0000256" key="2">
    <source>
        <dbReference type="ARBA" id="ARBA00022448"/>
    </source>
</evidence>
<keyword evidence="8 10" id="KW-0472">Membrane</keyword>
<evidence type="ECO:0000259" key="11">
    <source>
        <dbReference type="Pfam" id="PF00361"/>
    </source>
</evidence>
<evidence type="ECO:0000256" key="3">
    <source>
        <dbReference type="ARBA" id="ARBA00022449"/>
    </source>
</evidence>
<evidence type="ECO:0000256" key="1">
    <source>
        <dbReference type="ARBA" id="ARBA00004651"/>
    </source>
</evidence>
<feature type="transmembrane region" description="Helical" evidence="10">
    <location>
        <begin position="455"/>
        <end position="478"/>
    </location>
</feature>
<evidence type="ECO:0000256" key="10">
    <source>
        <dbReference type="SAM" id="Phobius"/>
    </source>
</evidence>
<dbReference type="InterPro" id="IPR007182">
    <property type="entry name" value="MnhB"/>
</dbReference>
<dbReference type="AlphaFoldDB" id="A0A2I1PAH2"/>
<dbReference type="InterPro" id="IPR001516">
    <property type="entry name" value="Proton_antipo_N"/>
</dbReference>
<evidence type="ECO:0000259" key="13">
    <source>
        <dbReference type="Pfam" id="PF04039"/>
    </source>
</evidence>
<evidence type="ECO:0000259" key="12">
    <source>
        <dbReference type="Pfam" id="PF00662"/>
    </source>
</evidence>
<feature type="transmembrane region" description="Helical" evidence="10">
    <location>
        <begin position="822"/>
        <end position="839"/>
    </location>
</feature>
<feature type="transmembrane region" description="Helical" evidence="10">
    <location>
        <begin position="129"/>
        <end position="146"/>
    </location>
</feature>
<keyword evidence="5 9" id="KW-0812">Transmembrane</keyword>
<dbReference type="RefSeq" id="WP_101849656.1">
    <property type="nucleotide sequence ID" value="NZ_JBHLVH010000012.1"/>
</dbReference>
<dbReference type="PRINTS" id="PR01434">
    <property type="entry name" value="NADHDHGNASE5"/>
</dbReference>
<feature type="transmembrane region" description="Helical" evidence="10">
    <location>
        <begin position="266"/>
        <end position="287"/>
    </location>
</feature>
<feature type="transmembrane region" description="Helical" evidence="10">
    <location>
        <begin position="75"/>
        <end position="98"/>
    </location>
</feature>
<feature type="transmembrane region" description="Helical" evidence="10">
    <location>
        <begin position="294"/>
        <end position="313"/>
    </location>
</feature>
<feature type="transmembrane region" description="Helical" evidence="10">
    <location>
        <begin position="158"/>
        <end position="181"/>
    </location>
</feature>
<dbReference type="Proteomes" id="UP000234206">
    <property type="component" value="Unassembled WGS sequence"/>
</dbReference>
<dbReference type="Pfam" id="PF04039">
    <property type="entry name" value="MnhB"/>
    <property type="match status" value="1"/>
</dbReference>
<feature type="transmembrane region" description="Helical" evidence="10">
    <location>
        <begin position="653"/>
        <end position="672"/>
    </location>
</feature>
<dbReference type="EMBL" id="PKIZ01000011">
    <property type="protein sequence ID" value="PKZ41629.1"/>
    <property type="molecule type" value="Genomic_DNA"/>
</dbReference>
<feature type="transmembrane region" description="Helical" evidence="10">
    <location>
        <begin position="319"/>
        <end position="343"/>
    </location>
</feature>
<evidence type="ECO:0000256" key="9">
    <source>
        <dbReference type="RuleBase" id="RU000320"/>
    </source>
</evidence>
<keyword evidence="4" id="KW-1003">Cell membrane</keyword>
<keyword evidence="2" id="KW-0813">Transport</keyword>
<evidence type="ECO:0000259" key="15">
    <source>
        <dbReference type="Pfam" id="PF20501"/>
    </source>
</evidence>
<feature type="transmembrane region" description="Helical" evidence="10">
    <location>
        <begin position="193"/>
        <end position="213"/>
    </location>
</feature>
<feature type="domain" description="MrpA C-terminal/MbhD" evidence="14">
    <location>
        <begin position="612"/>
        <end position="676"/>
    </location>
</feature>
<dbReference type="InterPro" id="IPR025383">
    <property type="entry name" value="MrpA_C/MbhD"/>
</dbReference>
<dbReference type="GO" id="GO:0005886">
    <property type="term" value="C:plasma membrane"/>
    <property type="evidence" value="ECO:0007669"/>
    <property type="project" value="UniProtKB-SubCell"/>
</dbReference>
<keyword evidence="6 10" id="KW-1133">Transmembrane helix</keyword>
<feature type="transmembrane region" description="Helical" evidence="10">
    <location>
        <begin position="917"/>
        <end position="941"/>
    </location>
</feature>
<feature type="transmembrane region" description="Helical" evidence="10">
    <location>
        <begin position="105"/>
        <end position="123"/>
    </location>
</feature>
<feature type="transmembrane region" description="Helical" evidence="10">
    <location>
        <begin position="874"/>
        <end position="897"/>
    </location>
</feature>
<feature type="domain" description="Na+/H+ antiporter MnhB subunit-related protein" evidence="13">
    <location>
        <begin position="815"/>
        <end position="938"/>
    </location>
</feature>
<reference evidence="16 17" key="1">
    <citation type="submission" date="2017-12" db="EMBL/GenBank/DDBJ databases">
        <title>Phylogenetic diversity of female urinary microbiome.</title>
        <authorList>
            <person name="Thomas-White K."/>
            <person name="Wolfe A.J."/>
        </authorList>
    </citation>
    <scope>NUCLEOTIDE SEQUENCE [LARGE SCALE GENOMIC DNA]</scope>
    <source>
        <strain evidence="16 17">UMB1298</strain>
    </source>
</reference>
<sequence length="975" mass="101620">MFIAIALHLLAALLAPLGAARLGRRVFPLLALVPAGTAVWALTRSVAARGDAPPVETVPWVPSLDLELAFRLDPLAWLMVLVVGAVGAMVLTYCTGYFEDDEKGLGRFAACLVGFAGAMVGLVTADDVLVLYLFWEVTTVLSYLLIGHSSQRRASRVAAGQALVVTTFGGLAMLAGLLLLARDAGTHRLSELVAHPPAATLTTSVAVVLVLLGVASKSAQVPFHFWLPAAMAAPTPVSAFLHAAAMVKAGVYLVARLAPALADVPVWRWLLVLGGALTMLLGAWRAMRQVDLKLLLAHGTVSQLGFLCLVLGVGNGDAALAGVALLVAHALFKSSLFLAVGVVDHATGTRDLRLLRGLRRSMPWTFWTCVLALASMAGIPPLYGFVAKEAALGALEHGGPTPGDGFSTLALVAVVLGSALTVAYSGRFLVLGLGDHAPGTDERPAPSGPTPVGHVSPWAVAVPVVLAEAGLLLAPFAGRVEHWLAPAAGPWPATPDPVHLALVPHVGVPLALTGVVLLVGGALVLAGRPVARWAGSLPQLLSAQRGYRWTMRTVERGANELTGHLQRGSLELNLALVFGTFVLLPGWALATGVAWPERVRLADGPAQVGTAVVVALAAVAAARSRRRLRGVFLVGVTGYGVAMLFLLHGAPDLALTQVLVETVSIAVFVLVLRHLPVRFRDFSTPLDRRLRWLLGAAVGTVMCLLAVTASAVRTAPHDPEALAERAKTFGGGTNIVNVILVDIRAWDTMGELSVVLVAATGVASLVFLHSERVTTSYDRVRDALGRRRSHAAVSEGGARWIPDAGALPPGGRSLMLEVATRLVFHVIIVWSVYLLLAGHNHPGGGFAAGLVAGLGLLLRYLAGGRAELGAALPVVPGWLLGTGLFLSAGTGLVSLLAGGEVLQTWTYDLHLGPVGELHLVSSVAFDVGVYLVVVGLLLDLLSSLGSALDRDAQERGDHTGRASAVLAGHEEEGSR</sequence>
<dbReference type="PANTHER" id="PTHR43373">
    <property type="entry name" value="NA(+)/H(+) ANTIPORTER SUBUNIT"/>
    <property type="match status" value="1"/>
</dbReference>
<feature type="transmembrane region" description="Helical" evidence="10">
    <location>
        <begin position="225"/>
        <end position="246"/>
    </location>
</feature>
<feature type="domain" description="NADH:quinone oxidoreductase/Mrp antiporter transmembrane" evidence="11">
    <location>
        <begin position="125"/>
        <end position="394"/>
    </location>
</feature>
<protein>
    <submittedName>
        <fullName evidence="16">Na+/H+ antiporter subunit A</fullName>
    </submittedName>
</protein>
<dbReference type="GO" id="GO:0015297">
    <property type="term" value="F:antiporter activity"/>
    <property type="evidence" value="ECO:0007669"/>
    <property type="project" value="UniProtKB-KW"/>
</dbReference>
<gene>
    <name evidence="16" type="ORF">CYJ76_07055</name>
</gene>
<dbReference type="InterPro" id="IPR042106">
    <property type="entry name" value="Nuo/plastoQ_OxRdtase_6_NuoJ"/>
</dbReference>
<keyword evidence="17" id="KW-1185">Reference proteome</keyword>
<dbReference type="Gene3D" id="1.20.120.1200">
    <property type="entry name" value="NADH-ubiquinone/plastoquinone oxidoreductase chain 6, subunit NuoJ"/>
    <property type="match status" value="1"/>
</dbReference>
<evidence type="ECO:0000256" key="8">
    <source>
        <dbReference type="ARBA" id="ARBA00023136"/>
    </source>
</evidence>
<feature type="transmembrane region" description="Helical" evidence="10">
    <location>
        <begin position="630"/>
        <end position="647"/>
    </location>
</feature>
<feature type="transmembrane region" description="Helical" evidence="10">
    <location>
        <begin position="498"/>
        <end position="526"/>
    </location>
</feature>
<dbReference type="Pfam" id="PF00361">
    <property type="entry name" value="Proton_antipo_M"/>
    <property type="match status" value="1"/>
</dbReference>
<keyword evidence="3" id="KW-0050">Antiport</keyword>
<accession>A0A2I1PAH2</accession>
<evidence type="ECO:0000256" key="5">
    <source>
        <dbReference type="ARBA" id="ARBA00022692"/>
    </source>
</evidence>
<feature type="domain" description="MrpA C-terminal/MbhE" evidence="15">
    <location>
        <begin position="692"/>
        <end position="766"/>
    </location>
</feature>
<dbReference type="NCBIfam" id="NF009284">
    <property type="entry name" value="PRK12644.1"/>
    <property type="match status" value="1"/>
</dbReference>
<evidence type="ECO:0000313" key="16">
    <source>
        <dbReference type="EMBL" id="PKZ41629.1"/>
    </source>
</evidence>
<dbReference type="PANTHER" id="PTHR43373:SF1">
    <property type="entry name" value="NA(+)_H(+) ANTIPORTER SUBUNIT A"/>
    <property type="match status" value="1"/>
</dbReference>
<name>A0A2I1PAH2_9MICO</name>
<feature type="transmembrane region" description="Helical" evidence="10">
    <location>
        <begin position="845"/>
        <end position="862"/>
    </location>
</feature>
<dbReference type="Pfam" id="PF00662">
    <property type="entry name" value="Proton_antipo_N"/>
    <property type="match status" value="1"/>
</dbReference>
<feature type="domain" description="NADH-Ubiquinone oxidoreductase (complex I) chain 5 N-terminal" evidence="12">
    <location>
        <begin position="62"/>
        <end position="108"/>
    </location>
</feature>
<feature type="transmembrane region" description="Helical" evidence="10">
    <location>
        <begin position="692"/>
        <end position="712"/>
    </location>
</feature>
<feature type="transmembrane region" description="Helical" evidence="10">
    <location>
        <begin position="406"/>
        <end position="434"/>
    </location>
</feature>
<dbReference type="Pfam" id="PF13244">
    <property type="entry name" value="MbhD"/>
    <property type="match status" value="1"/>
</dbReference>